<dbReference type="GeneID" id="119636864"/>
<dbReference type="PANTHER" id="PTHR22948">
    <property type="entry name" value="TUDOR DOMAIN CONTAINING PROTEIN"/>
    <property type="match status" value="1"/>
</dbReference>
<organism evidence="3 4">
    <name type="scientific">Glossina fuscipes</name>
    <dbReference type="NCBI Taxonomy" id="7396"/>
    <lineage>
        <taxon>Eukaryota</taxon>
        <taxon>Metazoa</taxon>
        <taxon>Ecdysozoa</taxon>
        <taxon>Arthropoda</taxon>
        <taxon>Hexapoda</taxon>
        <taxon>Insecta</taxon>
        <taxon>Pterygota</taxon>
        <taxon>Neoptera</taxon>
        <taxon>Endopterygota</taxon>
        <taxon>Diptera</taxon>
        <taxon>Brachycera</taxon>
        <taxon>Muscomorpha</taxon>
        <taxon>Hippoboscoidea</taxon>
        <taxon>Glossinidae</taxon>
        <taxon>Glossina</taxon>
    </lineage>
</organism>
<dbReference type="Proteomes" id="UP000092443">
    <property type="component" value="Unplaced"/>
</dbReference>
<dbReference type="PROSITE" id="PS50304">
    <property type="entry name" value="TUDOR"/>
    <property type="match status" value="9"/>
</dbReference>
<feature type="domain" description="Tudor" evidence="2">
    <location>
        <begin position="739"/>
        <end position="795"/>
    </location>
</feature>
<evidence type="ECO:0000313" key="3">
    <source>
        <dbReference type="Proteomes" id="UP000092443"/>
    </source>
</evidence>
<feature type="domain" description="Tudor" evidence="2">
    <location>
        <begin position="1848"/>
        <end position="1904"/>
    </location>
</feature>
<feature type="region of interest" description="Disordered" evidence="1">
    <location>
        <begin position="258"/>
        <end position="297"/>
    </location>
</feature>
<feature type="compositionally biased region" description="Polar residues" evidence="1">
    <location>
        <begin position="956"/>
        <end position="974"/>
    </location>
</feature>
<dbReference type="InterPro" id="IPR035437">
    <property type="entry name" value="SNase_OB-fold_sf"/>
</dbReference>
<name>A0A9C6DRE9_9MUSC</name>
<feature type="domain" description="Tudor" evidence="2">
    <location>
        <begin position="1503"/>
        <end position="1562"/>
    </location>
</feature>
<feature type="compositionally biased region" description="Polar residues" evidence="1">
    <location>
        <begin position="1119"/>
        <end position="1138"/>
    </location>
</feature>
<dbReference type="Gene3D" id="2.40.50.790">
    <property type="match status" value="2"/>
</dbReference>
<feature type="compositionally biased region" description="Low complexity" evidence="1">
    <location>
        <begin position="1074"/>
        <end position="1088"/>
    </location>
</feature>
<dbReference type="FunFam" id="2.30.30.140:FF:000018">
    <property type="entry name" value="Serine/threonine-protein kinase 31"/>
    <property type="match status" value="1"/>
</dbReference>
<dbReference type="SMART" id="SM00333">
    <property type="entry name" value="TUDOR"/>
    <property type="match status" value="10"/>
</dbReference>
<feature type="compositionally biased region" description="Low complexity" evidence="1">
    <location>
        <begin position="912"/>
        <end position="925"/>
    </location>
</feature>
<dbReference type="Pfam" id="PF00567">
    <property type="entry name" value="TUDOR"/>
    <property type="match status" value="9"/>
</dbReference>
<feature type="compositionally biased region" description="Low complexity" evidence="1">
    <location>
        <begin position="1105"/>
        <end position="1118"/>
    </location>
</feature>
<feature type="compositionally biased region" description="Low complexity" evidence="1">
    <location>
        <begin position="1139"/>
        <end position="1150"/>
    </location>
</feature>
<reference evidence="4" key="1">
    <citation type="submission" date="2025-08" db="UniProtKB">
        <authorList>
            <consortium name="RefSeq"/>
        </authorList>
    </citation>
    <scope>IDENTIFICATION</scope>
    <source>
        <tissue evidence="4">Whole body pupa</tissue>
    </source>
</reference>
<proteinExistence type="predicted"/>
<feature type="domain" description="Tudor" evidence="2">
    <location>
        <begin position="1215"/>
        <end position="1275"/>
    </location>
</feature>
<evidence type="ECO:0000256" key="1">
    <source>
        <dbReference type="SAM" id="MobiDB-lite"/>
    </source>
</evidence>
<feature type="compositionally biased region" description="Low complexity" evidence="1">
    <location>
        <begin position="1014"/>
        <end position="1036"/>
    </location>
</feature>
<dbReference type="SUPFAM" id="SSF63748">
    <property type="entry name" value="Tudor/PWWP/MBT"/>
    <property type="match status" value="9"/>
</dbReference>
<dbReference type="GO" id="GO:0005737">
    <property type="term" value="C:cytoplasm"/>
    <property type="evidence" value="ECO:0007669"/>
    <property type="project" value="UniProtKB-ARBA"/>
</dbReference>
<feature type="compositionally biased region" description="Low complexity" evidence="1">
    <location>
        <begin position="258"/>
        <end position="295"/>
    </location>
</feature>
<accession>A0A9C6DRE9</accession>
<evidence type="ECO:0000313" key="4">
    <source>
        <dbReference type="RefSeq" id="XP_037888452.1"/>
    </source>
</evidence>
<protein>
    <submittedName>
        <fullName evidence="4">Maternal protein tudor</fullName>
    </submittedName>
</protein>
<keyword evidence="3" id="KW-1185">Reference proteome</keyword>
<sequence>MNTDQKVYTSTASAKMAAESTFSQTACNEKEKNAVNIQANEERKRLHITHVDSLGPYLKISGHLNPDIMKVVRNQIQTCLANCYAIDPTWPVTRQQALLLPGAMCLYKRINDGTSVDFEFVRARIKNVIAPKSPQATPQVDVEVIDYGYMATVVSFELLFPQQPEQLQNIPATCSEYIVLGICEDWKRSQLDEISRTISQHTVDISIIKEFNQFKFIIMKWKDFNLAEYLILQKKMGAPIENDLLFDNFEKIVKDLQPQEQKQQQLPQKQFPSSNNNNNNAAIFANSNLNNNNNNYRKNQGLVDTITSGNGGAASPNNNLPVNDVNTVKYGLLNLRRPLDARLQQLQHPQQYQPLKTPIRSSTTGINAISSGISHLHNPMMVQHVSQPFGTVRPMMTGIQVQNNRFAYSGIRYQQVFTQQMPHMPPVNTPPEYNNGYHGSVVYDNGVSKFNMYKPRYQRPSHAMAIIKNQEDYIKRATSAGPATPPLASAPRRFTSATFKSNSLTVGQMYDVSVSFVENGPFLFSVQLVGAQNDLTDMMNKIEKVTLKQFSEKPMLGTACIARYSEDGQLYRALITGVQPLSCKVAYIDYGNAEIVQYNDLYEIPEDFLTNKAFAIRFTLSGHKELEPIDESLKKAFKDLVIYKNCKLKVMPLEGPPLVQYCELYLQEKNILDVLKQIQKSRLVYAKAEHLQNNDVVEIRYIDSPKNFYVQKVENIPAFEKLMDDMFLYYNTNQMVPNHLVLGAPCIVKYENEWFRAEVMRADSTAIVVRHVDFGYEQKVTKNLLSTIAENHLKLPRQAVQCCLKGFENNEPSKDLVSTQFEMLAEESNRQRRSFTVKVFRIQPDGVNLVNLCTKDLNVMKKLYKLSMPFEQYLTLEKEDFNIRSSPPTNHKNENQKLMRENEHKIEHKTPSTASSSDGISAQSSKKAIRTLNSTTLQNDERPSQLQQQSPNPNQKTQNRNTFNVNNPGLSSPPVTGALEWDKQSSNSSINDNRDSRSSSSEVKQQQHHKRQGHYNNNYNNNKNNFVSNKNNGSNHGSINSVASDKRSSTSSNNYGQRYQQNTPPRFQNKHKNQQQQKQQQRQQRSQNAPQGYSQNYNTSNANISPAASTVSASSSRSLPQQKEQQTAKQSHSNENLANTSTGSNNSVSSEDYMPLNKSFPVQPIDTPSREEITISWWVSPHQFFTQLRSRLPEFERLMADMQDFYHKKPLQSLQLKVGSHVMARHRKDNVIYRARILGCNQMLRKYKVLFVDYGNQYAVTSEDIWQVEKRFANFPIMAYLCGFYGIVSNYDHLYMIDRMDQYLPQGAILQCEYIECNSRDLYYVNVNVNKVPLKETLLAEGLITQISPELQLDLLAGQQVRAKVFSIKDMLNFKIKIPYGCDNIEYIDLLCSYDDIRFVKSNPDICKKFKRFYEDKSCVLNIKDVNDNKVLMLRPLLPLLKEDIPWYVCSPPLLLETFNVRIVYVASPYRLYGQNVATEEQMSQLLNEMYDYYENEGSQLESFELEQICAAKGSDSNWYRARIAAKHPIEETLEVYYIDYGNKERVEKQFLKRLEERFYLNQNAHAVEINLPLKTWAADTHSKQKIKKRDITSSSNASTNDLVPDIKIIKYLSKLCLDHVVLVKAFEVRQNRLMADVVMEDGKNIIDLLKEKEFVKGRDVEYMRKLLDKEKPNVLEYIETVDLTLEDEEDRLGEDGKHLKSKVLSPKKKQIMEKEKGPEPKEINEDAVIDKREIDEREGFAEQFSDTKVALPVLESEDQFVGANKELPNIEEPLNNCMQSSEKHEILATPLVNKLELDPFAHMELAVLAHCDNPAQFFIHSVSKLKDLERLQENLQIVASSLPPLMRIIKDAYCISMYSVDKQWYRAKILDPELMVLQFIDFGNTDCITDTTDLKEMIVFPNIEPFCIHCALPIRPNGTVDWVDAANAIFNDSYNKILSYEFIIPGEGYNKRSFVNLFIDGVNVAEKLIKDGYARPLQLVDSGENCYISHVNSINDFYIQYEKDSKALELIEIYLGNYESLPNIKKFDCNKVVAALFPEDEMWYRAKLLKEIKSADSNSFEVLFIDYGNTSITAECREISKDIAELPALSQKCCLKLPENCLNWSEKAEEKFQDIAATGETIFSVELREPAADHAKVYLLIDGQNINDELEKLCERKPSAINLDMSNSFTTTSLQTSIYDMGVLQDAVVSHVNSPSDFYIQFAKDAIRLEDMVQTLNSLSMEKLINPEKHQLCAAKFGEDQILYRAKILEVSPSEEENDIASCRVLFIDYGNEALSCDIKILPQDLLQLKPFAKHCQLENSHKLLELGGIATESFNTLLTKCDGSVKLEIVGEQEFDATNSCIVVRLYAADTEENIFENLYKTLGVNNNNTQVINTNPFLESFQKTCVISHAVSPMKFFIQLKSNSPKMDLITKTLKNMISIESLKPINRPVVGRVCVTYSTEDECYYRGRISRVLSKEEGVEIFLLDYGNFLISQDIKEMPIDLYSIPSLALNCQLNAIPSVSNEEEESLLNECFLSLLETHFGEIYEIQTEQYDEEKKVYYVKLQVNYKDLAEELTRTFGLRKANKIEETFSPLPTLHNCSVIHVNSTQSFYVQFNDDIASLEHITDALLDAGEEFPVFTELKMGALCAAQFPDDGAYYRAKIINVLEDEEVGKCEVHYLDFGNNSITDQFRQLPPELIKKERFSQHCSLEATCPPNEEMNQTFINLIDQRFSETFQLEFLKKSESLNIVRLFYQEKNILHEMQQLLREQQLQLQTAQEVNGFFLDKEGNASD</sequence>
<dbReference type="PANTHER" id="PTHR22948:SF76">
    <property type="entry name" value="FI20010P1-RELATED"/>
    <property type="match status" value="1"/>
</dbReference>
<dbReference type="InterPro" id="IPR050621">
    <property type="entry name" value="Tudor_domain_containing"/>
</dbReference>
<dbReference type="RefSeq" id="XP_037888452.1">
    <property type="nucleotide sequence ID" value="XM_038032524.1"/>
</dbReference>
<dbReference type="Gene3D" id="2.40.50.90">
    <property type="match status" value="6"/>
</dbReference>
<evidence type="ECO:0000259" key="2">
    <source>
        <dbReference type="PROSITE" id="PS50304"/>
    </source>
</evidence>
<dbReference type="Gene3D" id="2.30.30.140">
    <property type="match status" value="9"/>
</dbReference>
<dbReference type="InterPro" id="IPR002999">
    <property type="entry name" value="Tudor"/>
</dbReference>
<feature type="domain" description="Tudor" evidence="2">
    <location>
        <begin position="2431"/>
        <end position="2491"/>
    </location>
</feature>
<feature type="domain" description="Tudor" evidence="2">
    <location>
        <begin position="2227"/>
        <end position="2292"/>
    </location>
</feature>
<feature type="region of interest" description="Disordered" evidence="1">
    <location>
        <begin position="906"/>
        <end position="1155"/>
    </location>
</feature>
<feature type="compositionally biased region" description="Low complexity" evidence="1">
    <location>
        <begin position="944"/>
        <end position="955"/>
    </location>
</feature>
<gene>
    <name evidence="4" type="primary">LOC119636864</name>
</gene>
<dbReference type="KEGG" id="gfs:119636864"/>
<feature type="domain" description="Tudor" evidence="2">
    <location>
        <begin position="2027"/>
        <end position="2089"/>
    </location>
</feature>
<feature type="compositionally biased region" description="Polar residues" evidence="1">
    <location>
        <begin position="1037"/>
        <end position="1065"/>
    </location>
</feature>
<feature type="domain" description="Tudor" evidence="2">
    <location>
        <begin position="553"/>
        <end position="611"/>
    </location>
</feature>
<feature type="domain" description="Tudor" evidence="2">
    <location>
        <begin position="2624"/>
        <end position="2686"/>
    </location>
</feature>
<feature type="compositionally biased region" description="Polar residues" evidence="1">
    <location>
        <begin position="1089"/>
        <end position="1104"/>
    </location>
</feature>